<proteinExistence type="predicted"/>
<dbReference type="OrthoDB" id="2213591at2759"/>
<dbReference type="PANTHER" id="PTHR23257:SF963">
    <property type="entry name" value="AT08303P"/>
    <property type="match status" value="1"/>
</dbReference>
<dbReference type="EMBL" id="JAEPRD010000047">
    <property type="protein sequence ID" value="KAG2204057.1"/>
    <property type="molecule type" value="Genomic_DNA"/>
</dbReference>
<dbReference type="InterPro" id="IPR000719">
    <property type="entry name" value="Prot_kinase_dom"/>
</dbReference>
<protein>
    <recommendedName>
        <fullName evidence="1">Protein kinase domain-containing protein</fullName>
    </recommendedName>
</protein>
<feature type="domain" description="Protein kinase" evidence="1">
    <location>
        <begin position="109"/>
        <end position="351"/>
    </location>
</feature>
<dbReference type="Proteomes" id="UP000603453">
    <property type="component" value="Unassembled WGS sequence"/>
</dbReference>
<dbReference type="SUPFAM" id="SSF56112">
    <property type="entry name" value="Protein kinase-like (PK-like)"/>
    <property type="match status" value="1"/>
</dbReference>
<dbReference type="Gene3D" id="1.10.510.10">
    <property type="entry name" value="Transferase(Phosphotransferase) domain 1"/>
    <property type="match status" value="1"/>
</dbReference>
<name>A0A8H7R573_9FUNG</name>
<evidence type="ECO:0000259" key="1">
    <source>
        <dbReference type="PROSITE" id="PS50011"/>
    </source>
</evidence>
<dbReference type="Pfam" id="PF00069">
    <property type="entry name" value="Pkinase"/>
    <property type="match status" value="1"/>
</dbReference>
<dbReference type="GO" id="GO:0007165">
    <property type="term" value="P:signal transduction"/>
    <property type="evidence" value="ECO:0007669"/>
    <property type="project" value="TreeGrafter"/>
</dbReference>
<accession>A0A8H7R573</accession>
<evidence type="ECO:0000313" key="3">
    <source>
        <dbReference type="Proteomes" id="UP000603453"/>
    </source>
</evidence>
<dbReference type="InterPro" id="IPR011009">
    <property type="entry name" value="Kinase-like_dom_sf"/>
</dbReference>
<dbReference type="GO" id="GO:0005524">
    <property type="term" value="F:ATP binding"/>
    <property type="evidence" value="ECO:0007669"/>
    <property type="project" value="InterPro"/>
</dbReference>
<dbReference type="SMART" id="SM00220">
    <property type="entry name" value="S_TKc"/>
    <property type="match status" value="1"/>
</dbReference>
<dbReference type="GO" id="GO:0004672">
    <property type="term" value="F:protein kinase activity"/>
    <property type="evidence" value="ECO:0007669"/>
    <property type="project" value="InterPro"/>
</dbReference>
<gene>
    <name evidence="2" type="ORF">INT47_007051</name>
</gene>
<dbReference type="InterPro" id="IPR050167">
    <property type="entry name" value="Ser_Thr_protein_kinase"/>
</dbReference>
<comment type="caution">
    <text evidence="2">The sequence shown here is derived from an EMBL/GenBank/DDBJ whole genome shotgun (WGS) entry which is preliminary data.</text>
</comment>
<dbReference type="AlphaFoldDB" id="A0A8H7R573"/>
<dbReference type="GO" id="GO:0005737">
    <property type="term" value="C:cytoplasm"/>
    <property type="evidence" value="ECO:0007669"/>
    <property type="project" value="TreeGrafter"/>
</dbReference>
<keyword evidence="3" id="KW-1185">Reference proteome</keyword>
<dbReference type="PANTHER" id="PTHR23257">
    <property type="entry name" value="SERINE-THREONINE PROTEIN KINASE"/>
    <property type="match status" value="1"/>
</dbReference>
<organism evidence="2 3">
    <name type="scientific">Mucor saturninus</name>
    <dbReference type="NCBI Taxonomy" id="64648"/>
    <lineage>
        <taxon>Eukaryota</taxon>
        <taxon>Fungi</taxon>
        <taxon>Fungi incertae sedis</taxon>
        <taxon>Mucoromycota</taxon>
        <taxon>Mucoromycotina</taxon>
        <taxon>Mucoromycetes</taxon>
        <taxon>Mucorales</taxon>
        <taxon>Mucorineae</taxon>
        <taxon>Mucoraceae</taxon>
        <taxon>Mucor</taxon>
    </lineage>
</organism>
<reference evidence="2" key="1">
    <citation type="submission" date="2020-12" db="EMBL/GenBank/DDBJ databases">
        <title>Metabolic potential, ecology and presence of endohyphal bacteria is reflected in genomic diversity of Mucoromycotina.</title>
        <authorList>
            <person name="Muszewska A."/>
            <person name="Okrasinska A."/>
            <person name="Steczkiewicz K."/>
            <person name="Drgas O."/>
            <person name="Orlowska M."/>
            <person name="Perlinska-Lenart U."/>
            <person name="Aleksandrzak-Piekarczyk T."/>
            <person name="Szatraj K."/>
            <person name="Zielenkiewicz U."/>
            <person name="Pilsyk S."/>
            <person name="Malc E."/>
            <person name="Mieczkowski P."/>
            <person name="Kruszewska J.S."/>
            <person name="Biernat P."/>
            <person name="Pawlowska J."/>
        </authorList>
    </citation>
    <scope>NUCLEOTIDE SEQUENCE</scope>
    <source>
        <strain evidence="2">WA0000017839</strain>
    </source>
</reference>
<dbReference type="PROSITE" id="PS50011">
    <property type="entry name" value="PROTEIN_KINASE_DOM"/>
    <property type="match status" value="1"/>
</dbReference>
<sequence>MFDIFYSSTPKQQTLVNEYIQRNLNEFLNPIRECRNDITSNDDSDMSTYWSNMLQLNKSTFMNGWKPTTNQYKTLYDQLFHNYFDYPTEIEETIRSLNRPLQWFPPQWFEHGKMLPSGRMGQVYIISCRIPHQRQRNRMILREINLCMLQQKKLAIPKEVIGITAIRFKHHYKLALVSPAMEHSLEQLIPQVDQWTFQKTCRISILIASCVRDLHQSNGVHPNLQPKNILVSNIYDEHELKLKIVDGQDDWSSVPLSSRYGRWPYISPEVSYEFATLNQASNIYALGIILWQLASGVIFPNTIAVCPTVYRINTLKHVDPAYQNIITRCLSKNPNNRPSAETVCELLTGVLMTKVVAKKRDAFHTLRVNAIRDRQIVISKYLAQCKPFHASKKALQDLMEGASLSKRMMIQVTISLERHWQEDPPIPKKQPIRRFIPAEIKYHANENIYYDASLPDLIQMGYA</sequence>
<evidence type="ECO:0000313" key="2">
    <source>
        <dbReference type="EMBL" id="KAG2204057.1"/>
    </source>
</evidence>